<keyword evidence="3" id="KW-1185">Reference proteome</keyword>
<evidence type="ECO:0000256" key="1">
    <source>
        <dbReference type="SAM" id="MobiDB-lite"/>
    </source>
</evidence>
<dbReference type="EMBL" id="AWUE01011225">
    <property type="protein sequence ID" value="OMP10839.1"/>
    <property type="molecule type" value="Genomic_DNA"/>
</dbReference>
<evidence type="ECO:0000313" key="3">
    <source>
        <dbReference type="Proteomes" id="UP000187203"/>
    </source>
</evidence>
<dbReference type="Proteomes" id="UP000187203">
    <property type="component" value="Unassembled WGS sequence"/>
</dbReference>
<organism evidence="2 3">
    <name type="scientific">Corchorus olitorius</name>
    <dbReference type="NCBI Taxonomy" id="93759"/>
    <lineage>
        <taxon>Eukaryota</taxon>
        <taxon>Viridiplantae</taxon>
        <taxon>Streptophyta</taxon>
        <taxon>Embryophyta</taxon>
        <taxon>Tracheophyta</taxon>
        <taxon>Spermatophyta</taxon>
        <taxon>Magnoliopsida</taxon>
        <taxon>eudicotyledons</taxon>
        <taxon>Gunneridae</taxon>
        <taxon>Pentapetalae</taxon>
        <taxon>rosids</taxon>
        <taxon>malvids</taxon>
        <taxon>Malvales</taxon>
        <taxon>Malvaceae</taxon>
        <taxon>Grewioideae</taxon>
        <taxon>Apeibeae</taxon>
        <taxon>Corchorus</taxon>
    </lineage>
</organism>
<feature type="region of interest" description="Disordered" evidence="1">
    <location>
        <begin position="18"/>
        <end position="43"/>
    </location>
</feature>
<gene>
    <name evidence="2" type="ORF">COLO4_04229</name>
</gene>
<accession>A0A1R3KUX7</accession>
<dbReference type="AlphaFoldDB" id="A0A1R3KUX7"/>
<comment type="caution">
    <text evidence="2">The sequence shown here is derived from an EMBL/GenBank/DDBJ whole genome shotgun (WGS) entry which is preliminary data.</text>
</comment>
<protein>
    <submittedName>
        <fullName evidence="2">Uncharacterized protein</fullName>
    </submittedName>
</protein>
<reference evidence="3" key="1">
    <citation type="submission" date="2013-09" db="EMBL/GenBank/DDBJ databases">
        <title>Corchorus olitorius genome sequencing.</title>
        <authorList>
            <person name="Alam M."/>
            <person name="Haque M.S."/>
            <person name="Islam M.S."/>
            <person name="Emdad E.M."/>
            <person name="Islam M.M."/>
            <person name="Ahmed B."/>
            <person name="Halim A."/>
            <person name="Hossen Q.M.M."/>
            <person name="Hossain M.Z."/>
            <person name="Ahmed R."/>
            <person name="Khan M.M."/>
            <person name="Islam R."/>
            <person name="Rashid M.M."/>
            <person name="Khan S.A."/>
            <person name="Rahman M.S."/>
            <person name="Alam M."/>
            <person name="Yahiya A.S."/>
            <person name="Khan M.S."/>
            <person name="Azam M.S."/>
            <person name="Haque T."/>
            <person name="Lashkar M.Z.H."/>
            <person name="Akhand A.I."/>
            <person name="Morshed G."/>
            <person name="Roy S."/>
            <person name="Uddin K.S."/>
            <person name="Rabeya T."/>
            <person name="Hossain A.S."/>
            <person name="Chowdhury A."/>
            <person name="Snigdha A.R."/>
            <person name="Mortoza M.S."/>
            <person name="Matin S.A."/>
            <person name="Hoque S.M.E."/>
            <person name="Islam M.K."/>
            <person name="Roy D.K."/>
            <person name="Haider R."/>
            <person name="Moosa M.M."/>
            <person name="Elias S.M."/>
            <person name="Hasan A.M."/>
            <person name="Jahan S."/>
            <person name="Shafiuddin M."/>
            <person name="Mahmood N."/>
            <person name="Shommy N.S."/>
        </authorList>
    </citation>
    <scope>NUCLEOTIDE SEQUENCE [LARGE SCALE GENOMIC DNA]</scope>
    <source>
        <strain evidence="3">cv. O-4</strain>
    </source>
</reference>
<evidence type="ECO:0000313" key="2">
    <source>
        <dbReference type="EMBL" id="OMP10839.1"/>
    </source>
</evidence>
<proteinExistence type="predicted"/>
<feature type="compositionally biased region" description="Basic and acidic residues" evidence="1">
    <location>
        <begin position="19"/>
        <end position="43"/>
    </location>
</feature>
<name>A0A1R3KUX7_9ROSI</name>
<sequence>MKCWFELPNTRIPKYRKSKFLEREKEGNTQKGEGKSETTSEETVPHKLLENLIYIARLPFDLDRALPLNPVFDGAVENCCVHVRGEESWQGKNS</sequence>